<dbReference type="EMBL" id="JACOPH010000002">
    <property type="protein sequence ID" value="MBC5713494.1"/>
    <property type="molecule type" value="Genomic_DNA"/>
</dbReference>
<dbReference type="NCBIfam" id="TIGR01420">
    <property type="entry name" value="pilT_fam"/>
    <property type="match status" value="1"/>
</dbReference>
<name>A0A923LP26_9FIRM</name>
<sequence length="352" mass="39690">MNIREILEKAYQKKASDIHIIPGCPVMFRINGQMCAQEEICTEKTDIGHFLQELLTKEQFVTLEQEGEIDTAVTLPEFSRVRANIYRQQGIYAIAVRMLSATIPTPEELELPKAVTDLTKENKGLVLITGEAGNGKTTTIVSLLHKIAETETKNIITIENPIEYVIPHEKSMISQREIGSDTTSYAKAVKAALRQDPDVIFIGELSDADTILEAIAAAEAGHLVFSSLHTNRAEDTLHRLIDIFPEHRRQQIRVQLADVLKGIVAQCLVPYQQAEERKALFEIMSVDKEIQTLLREDRISQIPSAMESKKNVRMQTLDDALLEAYMKCQISAETAVSYAFDSERMKERTKIY</sequence>
<dbReference type="Gene3D" id="3.30.450.90">
    <property type="match status" value="1"/>
</dbReference>
<organism evidence="3 4">
    <name type="scientific">Roseburia zhanii</name>
    <dbReference type="NCBI Taxonomy" id="2763064"/>
    <lineage>
        <taxon>Bacteria</taxon>
        <taxon>Bacillati</taxon>
        <taxon>Bacillota</taxon>
        <taxon>Clostridia</taxon>
        <taxon>Lachnospirales</taxon>
        <taxon>Lachnospiraceae</taxon>
        <taxon>Roseburia</taxon>
    </lineage>
</organism>
<dbReference type="Proteomes" id="UP000606720">
    <property type="component" value="Unassembled WGS sequence"/>
</dbReference>
<comment type="similarity">
    <text evidence="1">Belongs to the GSP E family.</text>
</comment>
<gene>
    <name evidence="3" type="ORF">H8S17_04565</name>
</gene>
<dbReference type="InterPro" id="IPR006321">
    <property type="entry name" value="PilT/PilU"/>
</dbReference>
<dbReference type="GO" id="GO:0016887">
    <property type="term" value="F:ATP hydrolysis activity"/>
    <property type="evidence" value="ECO:0007669"/>
    <property type="project" value="InterPro"/>
</dbReference>
<accession>A0A923LP26</accession>
<comment type="caution">
    <text evidence="3">The sequence shown here is derived from an EMBL/GenBank/DDBJ whole genome shotgun (WGS) entry which is preliminary data.</text>
</comment>
<keyword evidence="4" id="KW-1185">Reference proteome</keyword>
<dbReference type="InterPro" id="IPR050921">
    <property type="entry name" value="T4SS_GSP_E_ATPase"/>
</dbReference>
<evidence type="ECO:0000259" key="2">
    <source>
        <dbReference type="Pfam" id="PF00437"/>
    </source>
</evidence>
<dbReference type="SUPFAM" id="SSF52540">
    <property type="entry name" value="P-loop containing nucleoside triphosphate hydrolases"/>
    <property type="match status" value="1"/>
</dbReference>
<feature type="domain" description="Bacterial type II secretion system protein E" evidence="2">
    <location>
        <begin position="3"/>
        <end position="284"/>
    </location>
</feature>
<dbReference type="GO" id="GO:0005524">
    <property type="term" value="F:ATP binding"/>
    <property type="evidence" value="ECO:0007669"/>
    <property type="project" value="InterPro"/>
</dbReference>
<dbReference type="Gene3D" id="3.40.50.300">
    <property type="entry name" value="P-loop containing nucleotide triphosphate hydrolases"/>
    <property type="match status" value="1"/>
</dbReference>
<dbReference type="InterPro" id="IPR001482">
    <property type="entry name" value="T2SS/T4SS_dom"/>
</dbReference>
<reference evidence="3" key="1">
    <citation type="submission" date="2020-08" db="EMBL/GenBank/DDBJ databases">
        <title>Genome public.</title>
        <authorList>
            <person name="Liu C."/>
            <person name="Sun Q."/>
        </authorList>
    </citation>
    <scope>NUCLEOTIDE SEQUENCE</scope>
    <source>
        <strain evidence="3">BX1005</strain>
    </source>
</reference>
<protein>
    <submittedName>
        <fullName evidence="3">PilT/PilU family type 4a pilus ATPase</fullName>
    </submittedName>
</protein>
<proteinExistence type="inferred from homology"/>
<dbReference type="RefSeq" id="WP_186866414.1">
    <property type="nucleotide sequence ID" value="NZ_JACOPH010000002.1"/>
</dbReference>
<evidence type="ECO:0000313" key="3">
    <source>
        <dbReference type="EMBL" id="MBC5713494.1"/>
    </source>
</evidence>
<dbReference type="InterPro" id="IPR027417">
    <property type="entry name" value="P-loop_NTPase"/>
</dbReference>
<evidence type="ECO:0000256" key="1">
    <source>
        <dbReference type="ARBA" id="ARBA00006611"/>
    </source>
</evidence>
<evidence type="ECO:0000313" key="4">
    <source>
        <dbReference type="Proteomes" id="UP000606720"/>
    </source>
</evidence>
<dbReference type="Pfam" id="PF00437">
    <property type="entry name" value="T2SSE"/>
    <property type="match status" value="1"/>
</dbReference>
<dbReference type="PANTHER" id="PTHR30486:SF16">
    <property type="entry name" value="TWITCHING MOTILITY PROTEIN PILT"/>
    <property type="match status" value="1"/>
</dbReference>
<dbReference type="PANTHER" id="PTHR30486">
    <property type="entry name" value="TWITCHING MOTILITY PROTEIN PILT"/>
    <property type="match status" value="1"/>
</dbReference>
<dbReference type="AlphaFoldDB" id="A0A923LP26"/>